<reference evidence="2 3" key="1">
    <citation type="journal article" date="2019" name="Commun. Biol.">
        <title>The bagworm genome reveals a unique fibroin gene that provides high tensile strength.</title>
        <authorList>
            <person name="Kono N."/>
            <person name="Nakamura H."/>
            <person name="Ohtoshi R."/>
            <person name="Tomita M."/>
            <person name="Numata K."/>
            <person name="Arakawa K."/>
        </authorList>
    </citation>
    <scope>NUCLEOTIDE SEQUENCE [LARGE SCALE GENOMIC DNA]</scope>
</reference>
<evidence type="ECO:0000256" key="1">
    <source>
        <dbReference type="SAM" id="MobiDB-lite"/>
    </source>
</evidence>
<gene>
    <name evidence="2" type="ORF">EVAR_67776_1</name>
</gene>
<keyword evidence="3" id="KW-1185">Reference proteome</keyword>
<protein>
    <submittedName>
        <fullName evidence="2">Uncharacterized protein</fullName>
    </submittedName>
</protein>
<sequence>MWCVKGNNKHFFTIRISTCAETSLPIGRFSFFNINVYSLPHPENKCKCRHDPRTERADALANVIKITPPETTRRASAAGAPSDPARAGADAGDGSTTTTMASYRLGRKKSIFISSNLRCYSSIHPNEITKPTDNH</sequence>
<dbReference type="Proteomes" id="UP000299102">
    <property type="component" value="Unassembled WGS sequence"/>
</dbReference>
<feature type="region of interest" description="Disordered" evidence="1">
    <location>
        <begin position="68"/>
        <end position="98"/>
    </location>
</feature>
<name>A0A4C1ZWH9_EUMVA</name>
<accession>A0A4C1ZWH9</accession>
<organism evidence="2 3">
    <name type="scientific">Eumeta variegata</name>
    <name type="common">Bagworm moth</name>
    <name type="synonym">Eumeta japonica</name>
    <dbReference type="NCBI Taxonomy" id="151549"/>
    <lineage>
        <taxon>Eukaryota</taxon>
        <taxon>Metazoa</taxon>
        <taxon>Ecdysozoa</taxon>
        <taxon>Arthropoda</taxon>
        <taxon>Hexapoda</taxon>
        <taxon>Insecta</taxon>
        <taxon>Pterygota</taxon>
        <taxon>Neoptera</taxon>
        <taxon>Endopterygota</taxon>
        <taxon>Lepidoptera</taxon>
        <taxon>Glossata</taxon>
        <taxon>Ditrysia</taxon>
        <taxon>Tineoidea</taxon>
        <taxon>Psychidae</taxon>
        <taxon>Oiketicinae</taxon>
        <taxon>Eumeta</taxon>
    </lineage>
</organism>
<feature type="compositionally biased region" description="Low complexity" evidence="1">
    <location>
        <begin position="74"/>
        <end position="98"/>
    </location>
</feature>
<evidence type="ECO:0000313" key="3">
    <source>
        <dbReference type="Proteomes" id="UP000299102"/>
    </source>
</evidence>
<dbReference type="EMBL" id="BGZK01002234">
    <property type="protein sequence ID" value="GBP92048.1"/>
    <property type="molecule type" value="Genomic_DNA"/>
</dbReference>
<evidence type="ECO:0000313" key="2">
    <source>
        <dbReference type="EMBL" id="GBP92048.1"/>
    </source>
</evidence>
<proteinExistence type="predicted"/>
<comment type="caution">
    <text evidence="2">The sequence shown here is derived from an EMBL/GenBank/DDBJ whole genome shotgun (WGS) entry which is preliminary data.</text>
</comment>
<dbReference type="AlphaFoldDB" id="A0A4C1ZWH9"/>